<dbReference type="InterPro" id="IPR001054">
    <property type="entry name" value="A/G_cyclase"/>
</dbReference>
<accession>A0A5J6N768</accession>
<dbReference type="OrthoDB" id="9762462at2"/>
<dbReference type="GO" id="GO:0004016">
    <property type="term" value="F:adenylate cyclase activity"/>
    <property type="evidence" value="ECO:0007669"/>
    <property type="project" value="UniProtKB-ARBA"/>
</dbReference>
<feature type="transmembrane region" description="Helical" evidence="1">
    <location>
        <begin position="387"/>
        <end position="406"/>
    </location>
</feature>
<evidence type="ECO:0000313" key="4">
    <source>
        <dbReference type="Proteomes" id="UP000325797"/>
    </source>
</evidence>
<protein>
    <submittedName>
        <fullName evidence="3">Guanylate cyclase</fullName>
    </submittedName>
</protein>
<dbReference type="EMBL" id="CP042582">
    <property type="protein sequence ID" value="QEX24865.1"/>
    <property type="molecule type" value="Genomic_DNA"/>
</dbReference>
<sequence>MKRWLDLLIPFALLLATLVVRAEEGPGIARLRNLVFDSYQRFHPRPYADAGVTVVDIDEESLARIGQWPWPRSKLAELVTKLGQEGAAAVALDIILAEPDRMGPQNLLRLWPDNADQASLKAVLQNLPDPDLALAQALASGPTVVAVALVNEPVPSGSLLPMPRKAGISNAGDNAIPFLPAFSEAVRALPIFEEAASGYGAVNAVPDSDGVIRRLPLLSAYGEIIVPGFASEALRVALNSSTYQIKASGANNVLEFVDRGVSLVRIAGHRGTAVIPTAGDSSVLLYDTGTQPSRFVPAWQILDQSADPSRIAGHIILVGSTSEGLKDLKPSPLSPTMSGVEVNAQILEQIVTGTYLKRPFWASDLEIAFLLLFGSALILIARRFSAIGGATVGVIGSVAAIAASWFAFTRQGWLVDPIFPVAVALLLYMVTAFLGYLRTEGEKRFIRDVFSQMLSPVLVEKLASQPEPPKLGGELRELTVMFTDLQGFTSIAEGLEPQDLTRLINRFMTPMARVIQDDHAGTIDKYMGDAIMAFWNAPLDLPDHARQAVEAALAMRAALAALNAELAKEAAEKGEGPMGLAFGIGVNTGPCSVGYMGSEQRKAYTAIGDAVNLASRLEGLTRMYGVDCVIGDGTARAVAPAAGNGPSFALIEIDLVRVKGKQRPEPVHALIGDAALAAGAPFQELLDSHKSLIGAYRAQDWAGATEALARLHDQTERHFPGLMPLYTLYRRRIEGYRGAPPPPAWDGVFEALGKTG</sequence>
<dbReference type="KEGG" id="hadh:FRZ61_48070"/>
<dbReference type="GO" id="GO:0035556">
    <property type="term" value="P:intracellular signal transduction"/>
    <property type="evidence" value="ECO:0007669"/>
    <property type="project" value="InterPro"/>
</dbReference>
<dbReference type="InterPro" id="IPR029787">
    <property type="entry name" value="Nucleotide_cyclase"/>
</dbReference>
<dbReference type="AlphaFoldDB" id="A0A5J6N768"/>
<dbReference type="Proteomes" id="UP000325797">
    <property type="component" value="Chromosome"/>
</dbReference>
<name>A0A5J6N768_9PROT</name>
<dbReference type="InterPro" id="IPR050697">
    <property type="entry name" value="Adenylyl/Guanylyl_Cyclase_3/4"/>
</dbReference>
<dbReference type="GO" id="GO:0006171">
    <property type="term" value="P:cAMP biosynthetic process"/>
    <property type="evidence" value="ECO:0007669"/>
    <property type="project" value="TreeGrafter"/>
</dbReference>
<dbReference type="CDD" id="cd07302">
    <property type="entry name" value="CHD"/>
    <property type="match status" value="1"/>
</dbReference>
<dbReference type="PANTHER" id="PTHR43081">
    <property type="entry name" value="ADENYLATE CYCLASE, TERMINAL-DIFFERENTIATION SPECIFIC-RELATED"/>
    <property type="match status" value="1"/>
</dbReference>
<evidence type="ECO:0000259" key="2">
    <source>
        <dbReference type="PROSITE" id="PS50125"/>
    </source>
</evidence>
<feature type="transmembrane region" description="Helical" evidence="1">
    <location>
        <begin position="418"/>
        <end position="437"/>
    </location>
</feature>
<dbReference type="Pfam" id="PF05226">
    <property type="entry name" value="CHASE2"/>
    <property type="match status" value="1"/>
</dbReference>
<keyword evidence="1" id="KW-1133">Transmembrane helix</keyword>
<keyword evidence="1" id="KW-0812">Transmembrane</keyword>
<dbReference type="SMART" id="SM00044">
    <property type="entry name" value="CYCc"/>
    <property type="match status" value="1"/>
</dbReference>
<dbReference type="PROSITE" id="PS50125">
    <property type="entry name" value="GUANYLATE_CYCLASE_2"/>
    <property type="match status" value="1"/>
</dbReference>
<dbReference type="InterPro" id="IPR007890">
    <property type="entry name" value="CHASE2"/>
</dbReference>
<dbReference type="Gene3D" id="3.30.70.1230">
    <property type="entry name" value="Nucleotide cyclase"/>
    <property type="match status" value="1"/>
</dbReference>
<dbReference type="SUPFAM" id="SSF55073">
    <property type="entry name" value="Nucleotide cyclase"/>
    <property type="match status" value="1"/>
</dbReference>
<keyword evidence="1" id="KW-0472">Membrane</keyword>
<keyword evidence="4" id="KW-1185">Reference proteome</keyword>
<evidence type="ECO:0000256" key="1">
    <source>
        <dbReference type="SAM" id="Phobius"/>
    </source>
</evidence>
<feature type="transmembrane region" description="Helical" evidence="1">
    <location>
        <begin position="360"/>
        <end position="380"/>
    </location>
</feature>
<gene>
    <name evidence="3" type="ORF">FRZ61_48070</name>
</gene>
<proteinExistence type="predicted"/>
<dbReference type="SMART" id="SM01080">
    <property type="entry name" value="CHASE2"/>
    <property type="match status" value="1"/>
</dbReference>
<organism evidence="3 4">
    <name type="scientific">Hypericibacter adhaerens</name>
    <dbReference type="NCBI Taxonomy" id="2602016"/>
    <lineage>
        <taxon>Bacteria</taxon>
        <taxon>Pseudomonadati</taxon>
        <taxon>Pseudomonadota</taxon>
        <taxon>Alphaproteobacteria</taxon>
        <taxon>Rhodospirillales</taxon>
        <taxon>Dongiaceae</taxon>
        <taxon>Hypericibacter</taxon>
    </lineage>
</organism>
<dbReference type="PANTHER" id="PTHR43081:SF1">
    <property type="entry name" value="ADENYLATE CYCLASE, TERMINAL-DIFFERENTIATION SPECIFIC"/>
    <property type="match status" value="1"/>
</dbReference>
<reference evidence="3 4" key="1">
    <citation type="submission" date="2019-08" db="EMBL/GenBank/DDBJ databases">
        <title>Hyperibacter terrae gen. nov., sp. nov. and Hyperibacter viscosus sp. nov., two new members in the family Rhodospirillaceae isolated from the rhizosphere of Hypericum perforatum.</title>
        <authorList>
            <person name="Noviana Z."/>
        </authorList>
    </citation>
    <scope>NUCLEOTIDE SEQUENCE [LARGE SCALE GENOMIC DNA]</scope>
    <source>
        <strain evidence="3 4">R5959</strain>
    </source>
</reference>
<feature type="domain" description="Guanylate cyclase" evidence="2">
    <location>
        <begin position="479"/>
        <end position="618"/>
    </location>
</feature>
<dbReference type="Pfam" id="PF00211">
    <property type="entry name" value="Guanylate_cyc"/>
    <property type="match status" value="1"/>
</dbReference>
<dbReference type="RefSeq" id="WP_151120126.1">
    <property type="nucleotide sequence ID" value="NZ_CP042582.1"/>
</dbReference>
<evidence type="ECO:0000313" key="3">
    <source>
        <dbReference type="EMBL" id="QEX24865.1"/>
    </source>
</evidence>